<dbReference type="EMBL" id="PDOA01000046">
    <property type="protein sequence ID" value="PWC26374.1"/>
    <property type="molecule type" value="Genomic_DNA"/>
</dbReference>
<name>A0A2U1UXH6_9PROT</name>
<dbReference type="InterPro" id="IPR011044">
    <property type="entry name" value="Quino_amine_DH_bsu"/>
</dbReference>
<organism evidence="2 3">
    <name type="scientific">Teichococcus aestuarii</name>
    <dbReference type="NCBI Taxonomy" id="568898"/>
    <lineage>
        <taxon>Bacteria</taxon>
        <taxon>Pseudomonadati</taxon>
        <taxon>Pseudomonadota</taxon>
        <taxon>Alphaproteobacteria</taxon>
        <taxon>Acetobacterales</taxon>
        <taxon>Roseomonadaceae</taxon>
        <taxon>Roseomonas</taxon>
    </lineage>
</organism>
<dbReference type="AlphaFoldDB" id="A0A2U1UXH6"/>
<proteinExistence type="predicted"/>
<evidence type="ECO:0000313" key="3">
    <source>
        <dbReference type="Proteomes" id="UP000245048"/>
    </source>
</evidence>
<evidence type="ECO:0008006" key="4">
    <source>
        <dbReference type="Google" id="ProtNLM"/>
    </source>
</evidence>
<feature type="region of interest" description="Disordered" evidence="1">
    <location>
        <begin position="405"/>
        <end position="440"/>
    </location>
</feature>
<dbReference type="SUPFAM" id="SSF50969">
    <property type="entry name" value="YVTN repeat-like/Quinoprotein amine dehydrogenase"/>
    <property type="match status" value="1"/>
</dbReference>
<evidence type="ECO:0000313" key="2">
    <source>
        <dbReference type="EMBL" id="PWC26374.1"/>
    </source>
</evidence>
<protein>
    <recommendedName>
        <fullName evidence="4">Hyalin</fullName>
    </recommendedName>
</protein>
<evidence type="ECO:0000256" key="1">
    <source>
        <dbReference type="SAM" id="MobiDB-lite"/>
    </source>
</evidence>
<gene>
    <name evidence="2" type="ORF">CR165_23575</name>
</gene>
<feature type="non-terminal residue" evidence="2">
    <location>
        <position position="1"/>
    </location>
</feature>
<reference evidence="3" key="1">
    <citation type="submission" date="2017-10" db="EMBL/GenBank/DDBJ databases">
        <authorList>
            <person name="Toshchakov S.V."/>
            <person name="Goeva M.A."/>
        </authorList>
    </citation>
    <scope>NUCLEOTIDE SEQUENCE [LARGE SCALE GENOMIC DNA]</scope>
    <source>
        <strain evidence="3">JR1/69-1-13</strain>
    </source>
</reference>
<feature type="compositionally biased region" description="Pro residues" evidence="1">
    <location>
        <begin position="411"/>
        <end position="421"/>
    </location>
</feature>
<accession>A0A2U1UXH6</accession>
<comment type="caution">
    <text evidence="2">The sequence shown here is derived from an EMBL/GenBank/DDBJ whole genome shotgun (WGS) entry which is preliminary data.</text>
</comment>
<dbReference type="Proteomes" id="UP000245048">
    <property type="component" value="Unassembled WGS sequence"/>
</dbReference>
<keyword evidence="3" id="KW-1185">Reference proteome</keyword>
<sequence length="685" mass="72508">TAGGAHLLKDIWPGSHGSDIADLTRLPDGRVLFTAQDPEHGYELWVTDGTADGTALLYDINDGDGSLRPGNFAGLADGRVVFVASNTAAGSELWVTDGTRDGTQLMMDLVPGPEGTSFWGSISPLADGRFIFGAAPAEGSSGITGSTLYVSDGTSAGTTALSHLSGELLQIADGRVFFDGGDHFKVTDGTPEGTHSIEGVAAGLRATIRNPIGDGAILISVVADGAQPWGDLGKDAISYYVTDGTDAHLLLKADYNGKGSWARDIGNGKTVLNVYVDGVERLIVTDGTEAGTKTLLSGREANQVSSFASLGDGRALLVEGYSQNERSLKLFDGERMTELASGNDLPASASVSGVVQLSDGSFLFNAAPSYAPQVWRTDLTPGGTHIVPEMAGVNLGARFLELGTTSEVPGPQLPPDPPIEPPTTDDTEPPSGPSEPHHEWSPVNALFDTTFYLAHNPDVATAGGDPLQHFMRFGAAEGRDPNSHFDVSFYLNQNPDVLAAGVNALEHYMSSGWKEGREASIAFDGDAYLVANADVAKAGINPLLHYLHHGEAEGRDAFQATPHATGPQDPLVDATFYYATYQDVAKEGVDATQHFMASGWKEGRDANAFFDTDWYLATYQDVASAGINPLEHYLQFGTAEGRDPSSSFDGDAYLARHSDVAQAEVNPLVHYVQHGQFEGRDIFVN</sequence>